<proteinExistence type="predicted"/>
<name>A0A0F9HHH3_9ZZZZ</name>
<sequence>MAVDLNEILMAEQGACIQAVARAHAQQMDFQAKVFTRLEASIDLVEASAAQFLGKAGENPRYQPQSSPPAV</sequence>
<organism evidence="1">
    <name type="scientific">marine sediment metagenome</name>
    <dbReference type="NCBI Taxonomy" id="412755"/>
    <lineage>
        <taxon>unclassified sequences</taxon>
        <taxon>metagenomes</taxon>
        <taxon>ecological metagenomes</taxon>
    </lineage>
</organism>
<reference evidence="1" key="1">
    <citation type="journal article" date="2015" name="Nature">
        <title>Complex archaea that bridge the gap between prokaryotes and eukaryotes.</title>
        <authorList>
            <person name="Spang A."/>
            <person name="Saw J.H."/>
            <person name="Jorgensen S.L."/>
            <person name="Zaremba-Niedzwiedzka K."/>
            <person name="Martijn J."/>
            <person name="Lind A.E."/>
            <person name="van Eijk R."/>
            <person name="Schleper C."/>
            <person name="Guy L."/>
            <person name="Ettema T.J."/>
        </authorList>
    </citation>
    <scope>NUCLEOTIDE SEQUENCE</scope>
</reference>
<evidence type="ECO:0000313" key="1">
    <source>
        <dbReference type="EMBL" id="KKM14871.1"/>
    </source>
</evidence>
<gene>
    <name evidence="1" type="ORF">LCGC14_1701770</name>
</gene>
<comment type="caution">
    <text evidence="1">The sequence shown here is derived from an EMBL/GenBank/DDBJ whole genome shotgun (WGS) entry which is preliminary data.</text>
</comment>
<accession>A0A0F9HHH3</accession>
<dbReference type="EMBL" id="LAZR01015047">
    <property type="protein sequence ID" value="KKM14871.1"/>
    <property type="molecule type" value="Genomic_DNA"/>
</dbReference>
<dbReference type="AlphaFoldDB" id="A0A0F9HHH3"/>
<protein>
    <submittedName>
        <fullName evidence="1">Uncharacterized protein</fullName>
    </submittedName>
</protein>